<evidence type="ECO:0008006" key="4">
    <source>
        <dbReference type="Google" id="ProtNLM"/>
    </source>
</evidence>
<dbReference type="InterPro" id="IPR011250">
    <property type="entry name" value="OMP/PagP_B-barrel"/>
</dbReference>
<sequence>MRNYLILMSATALAACGGGGGPEAVGGTAPPPVPGGGGTPTPTAHSFVEPTQNKVYEGVGSVHSYNYSTRSDASGQYSELYAGDATTARDGGITIAYSPRDAIFELTINRTKAGVDTSPLRFQDPAHRTDFDGARQPQAGVPDIDNRNIQYLQAGSGGGDPLPPYVNPEPSYSTLPYGGNQYQSDVVTYFYQKPGTTTRYVTYAGFVRNKVNVVEVTVEGQLDANGDPYKYLENNYTLERAAFAYGERTPNSAVPRSGSATFSGDMIASMVFNPKLDDPGAAADTYFQWITGSGTHTVDFGTLGILSSFTGRVGPIARDAYSDGDHDMPEGSTFTANAHAAIDLVGKGGFFGQFDSASFRRPDGSTFTLNIAGSSIDGAFFGPGAEEIGGGFRVVGGTPDERIDILGAFTGKK</sequence>
<dbReference type="EMBL" id="QWLV01000002">
    <property type="protein sequence ID" value="RHW17923.1"/>
    <property type="molecule type" value="Genomic_DNA"/>
</dbReference>
<keyword evidence="3" id="KW-1185">Reference proteome</keyword>
<reference evidence="2 3" key="1">
    <citation type="submission" date="2018-08" db="EMBL/GenBank/DDBJ databases">
        <title>The multiple taxonomic identification of Sphingomonas gilva.</title>
        <authorList>
            <person name="Zhu D."/>
            <person name="Zheng S."/>
        </authorList>
    </citation>
    <scope>NUCLEOTIDE SEQUENCE [LARGE SCALE GENOMIC DNA]</scope>
    <source>
        <strain evidence="2 3">ZDH117</strain>
    </source>
</reference>
<accession>A0A396RU54</accession>
<feature type="region of interest" description="Disordered" evidence="1">
    <location>
        <begin position="19"/>
        <end position="46"/>
    </location>
</feature>
<comment type="caution">
    <text evidence="2">The sequence shown here is derived from an EMBL/GenBank/DDBJ whole genome shotgun (WGS) entry which is preliminary data.</text>
</comment>
<evidence type="ECO:0000313" key="2">
    <source>
        <dbReference type="EMBL" id="RHW17923.1"/>
    </source>
</evidence>
<protein>
    <recommendedName>
        <fullName evidence="4">Transferrin-binding protein B C-lobe/N-lobe beta barrel domain-containing protein</fullName>
    </recommendedName>
</protein>
<dbReference type="Proteomes" id="UP000266693">
    <property type="component" value="Unassembled WGS sequence"/>
</dbReference>
<dbReference type="Gene3D" id="2.40.160.90">
    <property type="match status" value="1"/>
</dbReference>
<gene>
    <name evidence="2" type="ORF">D1610_05285</name>
</gene>
<dbReference type="RefSeq" id="WP_118863114.1">
    <property type="nucleotide sequence ID" value="NZ_QWLV01000002.1"/>
</dbReference>
<dbReference type="PROSITE" id="PS51257">
    <property type="entry name" value="PROKAR_LIPOPROTEIN"/>
    <property type="match status" value="1"/>
</dbReference>
<name>A0A396RU54_9SPHN</name>
<evidence type="ECO:0000256" key="1">
    <source>
        <dbReference type="SAM" id="MobiDB-lite"/>
    </source>
</evidence>
<dbReference type="SUPFAM" id="SSF56925">
    <property type="entry name" value="OMPA-like"/>
    <property type="match status" value="1"/>
</dbReference>
<evidence type="ECO:0000313" key="3">
    <source>
        <dbReference type="Proteomes" id="UP000266693"/>
    </source>
</evidence>
<dbReference type="AlphaFoldDB" id="A0A396RU54"/>
<dbReference type="OrthoDB" id="7553730at2"/>
<proteinExistence type="predicted"/>
<organism evidence="2 3">
    <name type="scientific">Sphingomonas gilva</name>
    <dbReference type="NCBI Taxonomy" id="2305907"/>
    <lineage>
        <taxon>Bacteria</taxon>
        <taxon>Pseudomonadati</taxon>
        <taxon>Pseudomonadota</taxon>
        <taxon>Alphaproteobacteria</taxon>
        <taxon>Sphingomonadales</taxon>
        <taxon>Sphingomonadaceae</taxon>
        <taxon>Sphingomonas</taxon>
    </lineage>
</organism>